<dbReference type="EMBL" id="SOAW01000001">
    <property type="protein sequence ID" value="TDT33748.1"/>
    <property type="molecule type" value="Genomic_DNA"/>
</dbReference>
<protein>
    <submittedName>
        <fullName evidence="1">Uncharacterized protein</fullName>
    </submittedName>
</protein>
<dbReference type="AlphaFoldDB" id="A0A4V3ENH0"/>
<accession>A0A4V3ENH0</accession>
<name>A0A4V3ENH0_9ACTN</name>
<evidence type="ECO:0000313" key="1">
    <source>
        <dbReference type="EMBL" id="TDT33748.1"/>
    </source>
</evidence>
<keyword evidence="2" id="KW-1185">Reference proteome</keyword>
<dbReference type="Proteomes" id="UP000295371">
    <property type="component" value="Unassembled WGS sequence"/>
</dbReference>
<evidence type="ECO:0000313" key="2">
    <source>
        <dbReference type="Proteomes" id="UP000295371"/>
    </source>
</evidence>
<sequence>MALDAWICRAQHGYMTKILRHLLSFDPFITSYPFSTRSTLRQTRVSIADKA</sequence>
<proteinExistence type="predicted"/>
<reference evidence="1 2" key="1">
    <citation type="submission" date="2019-03" db="EMBL/GenBank/DDBJ databases">
        <title>Genomic Encyclopedia of Archaeal and Bacterial Type Strains, Phase II (KMG-II): from individual species to whole genera.</title>
        <authorList>
            <person name="Goeker M."/>
        </authorList>
    </citation>
    <scope>NUCLEOTIDE SEQUENCE [LARGE SCALE GENOMIC DNA]</scope>
    <source>
        <strain evidence="1 2">DSM 24323</strain>
    </source>
</reference>
<comment type="caution">
    <text evidence="1">The sequence shown here is derived from an EMBL/GenBank/DDBJ whole genome shotgun (WGS) entry which is preliminary data.</text>
</comment>
<gene>
    <name evidence="1" type="ORF">CLV29_1377</name>
</gene>
<organism evidence="1 2">
    <name type="scientific">Naumannella halotolerans</name>
    <dbReference type="NCBI Taxonomy" id="993414"/>
    <lineage>
        <taxon>Bacteria</taxon>
        <taxon>Bacillati</taxon>
        <taxon>Actinomycetota</taxon>
        <taxon>Actinomycetes</taxon>
        <taxon>Propionibacteriales</taxon>
        <taxon>Propionibacteriaceae</taxon>
        <taxon>Naumannella</taxon>
    </lineage>
</organism>